<organism evidence="8">
    <name type="scientific">Salmonella typhimurium</name>
    <dbReference type="NCBI Taxonomy" id="90371"/>
    <lineage>
        <taxon>Bacteria</taxon>
        <taxon>Pseudomonadati</taxon>
        <taxon>Pseudomonadota</taxon>
        <taxon>Gammaproteobacteria</taxon>
        <taxon>Enterobacterales</taxon>
        <taxon>Enterobacteriaceae</taxon>
        <taxon>Salmonella</taxon>
    </lineage>
</organism>
<dbReference type="EMBL" id="AAKUOT010000036">
    <property type="protein sequence ID" value="ECV8762508.1"/>
    <property type="molecule type" value="Genomic_DNA"/>
</dbReference>
<reference evidence="8" key="4">
    <citation type="submission" date="2018-07" db="EMBL/GenBank/DDBJ databases">
        <authorList>
            <person name="Ashton P.M."/>
            <person name="Dallman T."/>
            <person name="Nair S."/>
            <person name="De Pinna E."/>
            <person name="Peters T."/>
            <person name="Grant K."/>
        </authorList>
    </citation>
    <scope>NUCLEOTIDE SEQUENCE</scope>
    <source>
        <strain evidence="6">231108</strain>
        <strain evidence="12">265852</strain>
        <strain evidence="20">29290</strain>
        <strain evidence="8">316338</strain>
        <strain evidence="9">356083</strain>
        <strain evidence="7">422529</strain>
        <strain evidence="21">425567</strain>
        <strain evidence="16">43916</strain>
        <strain evidence="5">488670</strain>
        <strain evidence="10">632340</strain>
        <strain evidence="14">86846</strain>
    </source>
</reference>
<dbReference type="EMBL" id="CP011428">
    <property type="protein sequence ID" value="AKH09796.1"/>
    <property type="molecule type" value="Genomic_DNA"/>
</dbReference>
<dbReference type="Proteomes" id="UP000885258">
    <property type="component" value="Unassembled WGS sequence"/>
</dbReference>
<evidence type="ECO:0000313" key="5">
    <source>
        <dbReference type="EMBL" id="EBU9274654.1"/>
    </source>
</evidence>
<dbReference type="EMBL" id="AAHIPE010000031">
    <property type="protein sequence ID" value="EBW5464942.1"/>
    <property type="molecule type" value="Genomic_DNA"/>
</dbReference>
<name>A0A0D6HUY0_SALTM</name>
<dbReference type="Proteomes" id="UP000034636">
    <property type="component" value="Chromosome"/>
</dbReference>
<evidence type="ECO:0000313" key="18">
    <source>
        <dbReference type="EMBL" id="HAB0973435.1"/>
    </source>
</evidence>
<dbReference type="Proteomes" id="UP000839907">
    <property type="component" value="Unassembled WGS sequence"/>
</dbReference>
<evidence type="ECO:0000313" key="9">
    <source>
        <dbReference type="EMBL" id="EBY1704218.1"/>
    </source>
</evidence>
<dbReference type="Proteomes" id="UP000839616">
    <property type="component" value="Unassembled WGS sequence"/>
</dbReference>
<dbReference type="Proteomes" id="UP000054461">
    <property type="component" value="Unassembled WGS sequence"/>
</dbReference>
<evidence type="ECO:0000313" key="8">
    <source>
        <dbReference type="EMBL" id="EBX8409297.1"/>
    </source>
</evidence>
<evidence type="ECO:0000313" key="13">
    <source>
        <dbReference type="EMBL" id="ECU8356342.1"/>
    </source>
</evidence>
<reference evidence="4 22" key="2">
    <citation type="journal article" date="2015" name="Genome Announc.">
        <title>Complete Genome Sequencing of a Multidrug-Resistant and Human-Invasive Salmonella enterica Serovar Typhimurium Strain of the Emerging Sequence Type 213 Genotype.</title>
        <authorList>
            <person name="Calva E."/>
            <person name="Silva C."/>
            <person name="Zaidi M.B."/>
            <person name="Sanchez-Flores A."/>
            <person name="Estrada K."/>
            <person name="Silva G.G."/>
            <person name="Soto-Jimenez L.M."/>
            <person name="Wiesner M."/>
            <person name="Fernandez-Mora M."/>
            <person name="Edwards R.A."/>
            <person name="Vinuesa P."/>
        </authorList>
    </citation>
    <scope>NUCLEOTIDE SEQUENCE [LARGE SCALE GENOMIC DNA]</scope>
    <source>
        <strain evidence="4 22">YU39</strain>
    </source>
</reference>
<dbReference type="RefSeq" id="WP_000951736.1">
    <property type="nucleotide sequence ID" value="NZ_AP023291.1"/>
</dbReference>
<evidence type="ECO:0000313" key="17">
    <source>
        <dbReference type="EMBL" id="EDI6667657.1"/>
    </source>
</evidence>
<evidence type="ECO:0000313" key="15">
    <source>
        <dbReference type="EMBL" id="ECW0642412.1"/>
    </source>
</evidence>
<dbReference type="EMBL" id="DAAFPQ010000029">
    <property type="protein sequence ID" value="HAB0973435.1"/>
    <property type="molecule type" value="Genomic_DNA"/>
</dbReference>
<evidence type="ECO:0000313" key="22">
    <source>
        <dbReference type="Proteomes" id="UP000034636"/>
    </source>
</evidence>
<dbReference type="Pfam" id="PF26078">
    <property type="entry name" value="Baseplate_J_M"/>
    <property type="match status" value="1"/>
</dbReference>
<evidence type="ECO:0000313" key="7">
    <source>
        <dbReference type="EMBL" id="EBW5464942.1"/>
    </source>
</evidence>
<evidence type="ECO:0000313" key="23">
    <source>
        <dbReference type="Proteomes" id="UP000054461"/>
    </source>
</evidence>
<evidence type="ECO:0000259" key="1">
    <source>
        <dbReference type="Pfam" id="PF04865"/>
    </source>
</evidence>
<dbReference type="EMBL" id="RSUA01000038">
    <property type="protein sequence ID" value="MIT50761.1"/>
    <property type="molecule type" value="Genomic_DNA"/>
</dbReference>
<dbReference type="Proteomes" id="UP000839581">
    <property type="component" value="Unassembled WGS sequence"/>
</dbReference>
<dbReference type="PANTHER" id="PTHR35862">
    <property type="entry name" value="FELS-2 PROPHAGE PROTEIN"/>
    <property type="match status" value="1"/>
</dbReference>
<dbReference type="Proteomes" id="UP000839911">
    <property type="component" value="Unassembled WGS sequence"/>
</dbReference>
<dbReference type="Proteomes" id="UP000338496">
    <property type="component" value="Unassembled WGS sequence"/>
</dbReference>
<dbReference type="InterPro" id="IPR058530">
    <property type="entry name" value="Baseplate_J-like_C"/>
</dbReference>
<dbReference type="EMBL" id="AAIKGB010000030">
    <property type="protein sequence ID" value="ECF1545863.1"/>
    <property type="molecule type" value="Genomic_DNA"/>
</dbReference>
<evidence type="ECO:0000313" key="21">
    <source>
        <dbReference type="EMBL" id="MLP85766.1"/>
    </source>
</evidence>
<reference evidence="11 24" key="5">
    <citation type="submission" date="2018-07" db="EMBL/GenBank/DDBJ databases">
        <authorList>
            <consortium name="GenomeTrakr network: Whole genome sequencing for foodborne pathogen traceback"/>
        </authorList>
    </citation>
    <scope>NUCLEOTIDE SEQUENCE [LARGE SCALE GENOMIC DNA]</scope>
    <source>
        <strain evidence="15">AUSMDU00020735</strain>
        <strain evidence="11 24">VA_WGS-00080</strain>
    </source>
</reference>
<dbReference type="PIRSF" id="PIRSF020481">
    <property type="entry name" value="BAP"/>
    <property type="match status" value="1"/>
</dbReference>
<accession>A0A0D6HUY0</accession>
<sequence>MAIAEPDFIDRDPAQITSEMIAQYEEASGKKLYPAQAERLLIDLFAYRENLVRIAIQEAAKQNLVAYSRAPMLDYLGELVGVHRLPAQAAKTTLQFSVTQAAKSNLVIPQGTRASASDSVMFATDEDVLLPAGSLSVAVTATCVVTGEPGNNWQPAQISALVDRVGNYDISVTNLTASSGGCGEENDDALRKRIQLAPESFSNAGSYGAYRFHTLSVSQSIIDVAVLGPDEGLAEGCVELYPLTLNGLPGPELLAQIEREVSKEKKRPLTDKVSAKCSPRVAYQISARLTLFTTADQETTLAAAREAINTWTRSRQTRLGQDIVPNQIIKVLQVDGVYDVALDMPAKKVLQAHEWAECTAIDVTIAGVSDG</sequence>
<dbReference type="Pfam" id="PF26079">
    <property type="entry name" value="Baseplate_J_C"/>
    <property type="match status" value="1"/>
</dbReference>
<dbReference type="InterPro" id="IPR006949">
    <property type="entry name" value="Barrel_Baseplate_J-like"/>
</dbReference>
<dbReference type="PATRIC" id="fig|59201.158.peg.4501"/>
<evidence type="ECO:0000313" key="19">
    <source>
        <dbReference type="EMBL" id="KTZ08195.1"/>
    </source>
</evidence>
<dbReference type="InterPro" id="IPR052726">
    <property type="entry name" value="Phage_Baseplate_Hub"/>
</dbReference>
<dbReference type="InterPro" id="IPR058531">
    <property type="entry name" value="Baseplate_J_M"/>
</dbReference>
<evidence type="ECO:0000313" key="6">
    <source>
        <dbReference type="EMBL" id="EBW3630565.1"/>
    </source>
</evidence>
<dbReference type="EMBL" id="AAHIDF010000034">
    <property type="protein sequence ID" value="EBW3630565.1"/>
    <property type="molecule type" value="Genomic_DNA"/>
</dbReference>
<evidence type="ECO:0000259" key="3">
    <source>
        <dbReference type="Pfam" id="PF26079"/>
    </source>
</evidence>
<dbReference type="Pfam" id="PF04865">
    <property type="entry name" value="Baseplate_J"/>
    <property type="match status" value="1"/>
</dbReference>
<dbReference type="InterPro" id="IPR014507">
    <property type="entry name" value="Baseplate_assembly_J_pred"/>
</dbReference>
<dbReference type="EMBL" id="AAKRET010000033">
    <property type="protein sequence ID" value="ECU8356342.1"/>
    <property type="molecule type" value="Genomic_DNA"/>
</dbReference>
<dbReference type="KEGG" id="seni:CY43_21935"/>
<dbReference type="Proteomes" id="UP000839905">
    <property type="component" value="Unassembled WGS sequence"/>
</dbReference>
<evidence type="ECO:0000313" key="20">
    <source>
        <dbReference type="EMBL" id="MIT50761.1"/>
    </source>
</evidence>
<reference evidence="13" key="6">
    <citation type="submission" date="2018-08" db="EMBL/GenBank/DDBJ databases">
        <authorList>
            <consortium name="PulseNet: The National Subtyping Network for Foodborne Disease Surveillance"/>
            <person name="Tarr C.L."/>
            <person name="Trees E."/>
            <person name="Katz L.S."/>
            <person name="Carleton-Romer H.A."/>
            <person name="Stroika S."/>
            <person name="Kucerova Z."/>
            <person name="Roache K.F."/>
            <person name="Sabol A.L."/>
            <person name="Besser J."/>
            <person name="Gerner-Smidt P."/>
        </authorList>
    </citation>
    <scope>NUCLEOTIDE SEQUENCE [LARGE SCALE GENOMIC DNA]</scope>
    <source>
        <strain evidence="13">PNUSAS008736</strain>
        <strain evidence="17">PNUSAS016739</strain>
    </source>
</reference>
<dbReference type="EMBL" id="AAMLUT010000040">
    <property type="protein sequence ID" value="EDI6667657.1"/>
    <property type="molecule type" value="Genomic_DNA"/>
</dbReference>
<dbReference type="AlphaFoldDB" id="A0A0D6HUY0"/>
<evidence type="ECO:0000259" key="2">
    <source>
        <dbReference type="Pfam" id="PF26078"/>
    </source>
</evidence>
<dbReference type="Proteomes" id="UP000839909">
    <property type="component" value="Unassembled WGS sequence"/>
</dbReference>
<reference evidence="18" key="7">
    <citation type="submission" date="2019-10" db="EMBL/GenBank/DDBJ databases">
        <authorList>
            <consortium name="NCBI Pathogen Detection Project"/>
        </authorList>
    </citation>
    <scope>NUCLEOTIDE SEQUENCE</scope>
    <source>
        <strain evidence="18">Salmonella enterica</strain>
    </source>
</reference>
<feature type="domain" description="Baseplate J-like central" evidence="2">
    <location>
        <begin position="202"/>
        <end position="276"/>
    </location>
</feature>
<evidence type="ECO:0000313" key="11">
    <source>
        <dbReference type="EMBL" id="ECE0297060.1"/>
    </source>
</evidence>
<dbReference type="Proteomes" id="UP000839914">
    <property type="component" value="Unassembled WGS sequence"/>
</dbReference>
<dbReference type="eggNOG" id="COG3948">
    <property type="taxonomic scope" value="Bacteria"/>
</dbReference>
<dbReference type="Proteomes" id="UP000839617">
    <property type="component" value="Unassembled WGS sequence"/>
</dbReference>
<evidence type="ECO:0000313" key="12">
    <source>
        <dbReference type="EMBL" id="ECF1545863.1"/>
    </source>
</evidence>
<dbReference type="OMA" id="GYIYHAL"/>
<feature type="domain" description="Baseplate protein J-like barrel" evidence="1">
    <location>
        <begin position="94"/>
        <end position="181"/>
    </location>
</feature>
<dbReference type="Proteomes" id="UP000885385">
    <property type="component" value="Unassembled WGS sequence"/>
</dbReference>
<dbReference type="EMBL" id="AAKVET010000027">
    <property type="protein sequence ID" value="ECW0642412.1"/>
    <property type="molecule type" value="Genomic_DNA"/>
</dbReference>
<protein>
    <submittedName>
        <fullName evidence="4 8">Baseplate protein</fullName>
    </submittedName>
</protein>
<accession>A0A0M2IVJ8</accession>
<dbReference type="EMBL" id="AAHRYM010000044">
    <property type="protein sequence ID" value="EBZ6923553.1"/>
    <property type="molecule type" value="Genomic_DNA"/>
</dbReference>
<dbReference type="EMBL" id="RVDJ01000008">
    <property type="protein sequence ID" value="MLP85766.1"/>
    <property type="molecule type" value="Genomic_DNA"/>
</dbReference>
<dbReference type="EMBL" id="AAHDPU010000029">
    <property type="protein sequence ID" value="EBU9274654.1"/>
    <property type="molecule type" value="Genomic_DNA"/>
</dbReference>
<feature type="domain" description="Baseplate J-like C-terminal" evidence="3">
    <location>
        <begin position="283"/>
        <end position="364"/>
    </location>
</feature>
<accession>A0A0F7JFA3</accession>
<reference evidence="18" key="3">
    <citation type="journal article" date="2018" name="Genome Biol.">
        <title>SKESA: strategic k-mer extension for scrupulous assemblies.</title>
        <authorList>
            <person name="Souvorov A."/>
            <person name="Agarwala R."/>
            <person name="Lipman D.J."/>
        </authorList>
    </citation>
    <scope>NUCLEOTIDE SEQUENCE</scope>
    <source>
        <strain evidence="18">Salmonella enterica</strain>
    </source>
</reference>
<evidence type="ECO:0000313" key="14">
    <source>
        <dbReference type="EMBL" id="ECV8762508.1"/>
    </source>
</evidence>
<evidence type="ECO:0000313" key="16">
    <source>
        <dbReference type="EMBL" id="ECY5342998.1"/>
    </source>
</evidence>
<dbReference type="EMBL" id="AAHNIA010000048">
    <property type="protein sequence ID" value="EBY1704218.1"/>
    <property type="molecule type" value="Genomic_DNA"/>
</dbReference>
<proteinExistence type="predicted"/>
<evidence type="ECO:0000313" key="4">
    <source>
        <dbReference type="EMBL" id="AKH09796.1"/>
    </source>
</evidence>
<dbReference type="SMR" id="A0A0D6HUY0"/>
<dbReference type="EMBL" id="JYVU01000057">
    <property type="protein sequence ID" value="KTZ08195.1"/>
    <property type="molecule type" value="Genomic_DNA"/>
</dbReference>
<evidence type="ECO:0000313" key="24">
    <source>
        <dbReference type="Proteomes" id="UP000338496"/>
    </source>
</evidence>
<gene>
    <name evidence="14" type="ORF">AAB27_16565</name>
    <name evidence="20" type="ORF">AU613_18060</name>
    <name evidence="16" type="ORF">AVC05_17410</name>
    <name evidence="13" type="ORF">B1P38_22740</name>
    <name evidence="11" type="ORF">CE70_18165</name>
    <name evidence="17" type="ORF">CFF59_20660</name>
    <name evidence="19" type="ORF">DD95_19350</name>
    <name evidence="5" type="ORF">DMO92_21810</name>
    <name evidence="6" type="ORF">DPF41_21145</name>
    <name evidence="7" type="ORF">DPS76_21285</name>
    <name evidence="21" type="ORF">DRM14_10610</name>
    <name evidence="8" type="ORF">DTF68_22865</name>
    <name evidence="9" type="ORF">DU071_20190</name>
    <name evidence="12" type="ORF">E0935_21830</name>
    <name evidence="10" type="ORF">EER35_21625</name>
    <name evidence="15" type="ORF">F3R12_21695</name>
    <name evidence="18" type="ORF">GB466_23180</name>
    <name evidence="4" type="ORF">SE14_04441</name>
</gene>
<dbReference type="EMBL" id="AALDNI010000040">
    <property type="protein sequence ID" value="ECY5342998.1"/>
    <property type="molecule type" value="Genomic_DNA"/>
</dbReference>
<dbReference type="Proteomes" id="UP000839595">
    <property type="component" value="Unassembled WGS sequence"/>
</dbReference>
<dbReference type="Proteomes" id="UP000839908">
    <property type="component" value="Unassembled WGS sequence"/>
</dbReference>
<dbReference type="EMBL" id="AAHMJT010000034">
    <property type="protein sequence ID" value="EBX8409297.1"/>
    <property type="molecule type" value="Genomic_DNA"/>
</dbReference>
<reference evidence="19 23" key="1">
    <citation type="submission" date="2014-09" db="EMBL/GenBank/DDBJ databases">
        <title>Salmonella Genotype and Phenotype Association.</title>
        <authorList>
            <person name="Chen Y."/>
            <person name="Folster J."/>
            <person name="Ayers S."/>
            <person name="Kabera C."/>
            <person name="Li C."/>
            <person name="Mukherjee S."/>
            <person name="Lam C."/>
            <person name="Zhao S."/>
            <person name="McDermott P."/>
        </authorList>
    </citation>
    <scope>NUCLEOTIDE SEQUENCE [LARGE SCALE GENOMIC DNA]</scope>
    <source>
        <strain evidence="19 23">CVM N32045</strain>
    </source>
</reference>
<dbReference type="EMBL" id="AAIGQE010000013">
    <property type="protein sequence ID" value="ECE0297060.1"/>
    <property type="molecule type" value="Genomic_DNA"/>
</dbReference>
<dbReference type="PANTHER" id="PTHR35862:SF1">
    <property type="entry name" value="FELS-2 PROPHAGE PROTEIN"/>
    <property type="match status" value="1"/>
</dbReference>
<dbReference type="Proteomes" id="UP000839915">
    <property type="component" value="Unassembled WGS sequence"/>
</dbReference>
<evidence type="ECO:0000313" key="10">
    <source>
        <dbReference type="EMBL" id="EBZ6923553.1"/>
    </source>
</evidence>